<dbReference type="EMBL" id="FWXH01000005">
    <property type="protein sequence ID" value="SMC23405.1"/>
    <property type="molecule type" value="Genomic_DNA"/>
</dbReference>
<proteinExistence type="predicted"/>
<name>A0A1W1XHE0_9CLOT</name>
<dbReference type="OrthoDB" id="9806818at2"/>
<dbReference type="GO" id="GO:0006352">
    <property type="term" value="P:DNA-templated transcription initiation"/>
    <property type="evidence" value="ECO:0007669"/>
    <property type="project" value="InterPro"/>
</dbReference>
<organism evidence="2 3">
    <name type="scientific">Clostridium acidisoli DSM 12555</name>
    <dbReference type="NCBI Taxonomy" id="1121291"/>
    <lineage>
        <taxon>Bacteria</taxon>
        <taxon>Bacillati</taxon>
        <taxon>Bacillota</taxon>
        <taxon>Clostridia</taxon>
        <taxon>Eubacteriales</taxon>
        <taxon>Clostridiaceae</taxon>
        <taxon>Clostridium</taxon>
    </lineage>
</organism>
<evidence type="ECO:0000313" key="3">
    <source>
        <dbReference type="Proteomes" id="UP000192468"/>
    </source>
</evidence>
<sequence>MQSSSFEKALEVELENFYNIDKYPSEYTAFNVLGMEIQIMDEKLSEILKVLPDKKRNIILLSYFMDMSDLEIGKLMNLVRSTIYRHKTSILKEIKKLYKEEAEYEEE</sequence>
<dbReference type="STRING" id="1121291.SAMN02745134_01908"/>
<dbReference type="GO" id="GO:0003700">
    <property type="term" value="F:DNA-binding transcription factor activity"/>
    <property type="evidence" value="ECO:0007669"/>
    <property type="project" value="InterPro"/>
</dbReference>
<reference evidence="2 3" key="1">
    <citation type="submission" date="2017-04" db="EMBL/GenBank/DDBJ databases">
        <authorList>
            <person name="Afonso C.L."/>
            <person name="Miller P.J."/>
            <person name="Scott M.A."/>
            <person name="Spackman E."/>
            <person name="Goraichik I."/>
            <person name="Dimitrov K.M."/>
            <person name="Suarez D.L."/>
            <person name="Swayne D.E."/>
        </authorList>
    </citation>
    <scope>NUCLEOTIDE SEQUENCE [LARGE SCALE GENOMIC DNA]</scope>
    <source>
        <strain evidence="2 3">DSM 12555</strain>
    </source>
</reference>
<keyword evidence="3" id="KW-1185">Reference proteome</keyword>
<evidence type="ECO:0000259" key="1">
    <source>
        <dbReference type="Pfam" id="PF04545"/>
    </source>
</evidence>
<dbReference type="Gene3D" id="1.20.140.160">
    <property type="match status" value="1"/>
</dbReference>
<dbReference type="InterPro" id="IPR013324">
    <property type="entry name" value="RNA_pol_sigma_r3/r4-like"/>
</dbReference>
<dbReference type="SUPFAM" id="SSF88659">
    <property type="entry name" value="Sigma3 and sigma4 domains of RNA polymerase sigma factors"/>
    <property type="match status" value="1"/>
</dbReference>
<protein>
    <submittedName>
        <fullName evidence="2">RNA polymerase sigma factor, sigma-70 family</fullName>
    </submittedName>
</protein>
<feature type="domain" description="RNA polymerase sigma-70 region 4" evidence="1">
    <location>
        <begin position="48"/>
        <end position="96"/>
    </location>
</feature>
<accession>A0A1W1XHE0</accession>
<dbReference type="RefSeq" id="WP_084115492.1">
    <property type="nucleotide sequence ID" value="NZ_FWXH01000005.1"/>
</dbReference>
<gene>
    <name evidence="2" type="ORF">SAMN02745134_01908</name>
</gene>
<evidence type="ECO:0000313" key="2">
    <source>
        <dbReference type="EMBL" id="SMC23405.1"/>
    </source>
</evidence>
<dbReference type="AlphaFoldDB" id="A0A1W1XHE0"/>
<dbReference type="Proteomes" id="UP000192468">
    <property type="component" value="Unassembled WGS sequence"/>
</dbReference>
<dbReference type="Pfam" id="PF04545">
    <property type="entry name" value="Sigma70_r4"/>
    <property type="match status" value="1"/>
</dbReference>
<dbReference type="InterPro" id="IPR007630">
    <property type="entry name" value="RNA_pol_sigma70_r4"/>
</dbReference>